<organism evidence="3 4">
    <name type="scientific">Halobellus limi</name>
    <dbReference type="NCBI Taxonomy" id="699433"/>
    <lineage>
        <taxon>Archaea</taxon>
        <taxon>Methanobacteriati</taxon>
        <taxon>Methanobacteriota</taxon>
        <taxon>Stenosarchaea group</taxon>
        <taxon>Halobacteria</taxon>
        <taxon>Halobacteriales</taxon>
        <taxon>Haloferacaceae</taxon>
        <taxon>Halobellus</taxon>
    </lineage>
</organism>
<feature type="domain" description="DUF7311" evidence="1">
    <location>
        <begin position="1"/>
        <end position="151"/>
    </location>
</feature>
<dbReference type="EMBL" id="CP031311">
    <property type="protein sequence ID" value="QCC48286.1"/>
    <property type="molecule type" value="Genomic_DNA"/>
</dbReference>
<name>A0A1H5YYJ6_9EURY</name>
<reference evidence="2 5" key="2">
    <citation type="journal article" date="2019" name="Nat. Commun.">
        <title>A new type of DNA phosphorothioation-based antiviral system in archaea.</title>
        <authorList>
            <person name="Xiong L."/>
            <person name="Liu S."/>
            <person name="Chen S."/>
            <person name="Xiao Y."/>
            <person name="Zhu B."/>
            <person name="Gao Y."/>
            <person name="Zhang Y."/>
            <person name="Chen B."/>
            <person name="Luo J."/>
            <person name="Deng Z."/>
            <person name="Chen X."/>
            <person name="Wang L."/>
            <person name="Chen S."/>
        </authorList>
    </citation>
    <scope>NUCLEOTIDE SEQUENCE [LARGE SCALE GENOMIC DNA]</scope>
    <source>
        <strain evidence="2 5">CGMCC 1.10331</strain>
    </source>
</reference>
<evidence type="ECO:0000313" key="3">
    <source>
        <dbReference type="EMBL" id="SEG29131.1"/>
    </source>
</evidence>
<dbReference type="AlphaFoldDB" id="A0A1H5YYJ6"/>
<keyword evidence="4" id="KW-1185">Reference proteome</keyword>
<dbReference type="KEGG" id="hlm:DV707_11780"/>
<dbReference type="OrthoDB" id="305508at2157"/>
<dbReference type="Proteomes" id="UP000296733">
    <property type="component" value="Chromosome"/>
</dbReference>
<dbReference type="Pfam" id="PF23993">
    <property type="entry name" value="DUF7311"/>
    <property type="match status" value="1"/>
</dbReference>
<dbReference type="InterPro" id="IPR055735">
    <property type="entry name" value="DUF7311"/>
</dbReference>
<dbReference type="GeneID" id="39858783"/>
<reference evidence="3 4" key="1">
    <citation type="submission" date="2016-10" db="EMBL/GenBank/DDBJ databases">
        <authorList>
            <person name="de Groot N.N."/>
        </authorList>
    </citation>
    <scope>NUCLEOTIDE SEQUENCE [LARGE SCALE GENOMIC DNA]</scope>
    <source>
        <strain evidence="3 4">CGMCC 1.10331</strain>
    </source>
</reference>
<dbReference type="RefSeq" id="WP_103991511.1">
    <property type="nucleotide sequence ID" value="NZ_CP031311.1"/>
</dbReference>
<evidence type="ECO:0000313" key="4">
    <source>
        <dbReference type="Proteomes" id="UP000236740"/>
    </source>
</evidence>
<gene>
    <name evidence="2" type="ORF">DV707_11780</name>
    <name evidence="3" type="ORF">SAMN04488133_1777</name>
</gene>
<dbReference type="EMBL" id="FNVN01000002">
    <property type="protein sequence ID" value="SEG29131.1"/>
    <property type="molecule type" value="Genomic_DNA"/>
</dbReference>
<proteinExistence type="predicted"/>
<protein>
    <recommendedName>
        <fullName evidence="1">DUF7311 domain-containing protein</fullName>
    </recommendedName>
</protein>
<accession>A0A1H5YYJ6</accession>
<evidence type="ECO:0000313" key="5">
    <source>
        <dbReference type="Proteomes" id="UP000296733"/>
    </source>
</evidence>
<dbReference type="Proteomes" id="UP000236740">
    <property type="component" value="Unassembled WGS sequence"/>
</dbReference>
<sequence>MIRLVVAAVLTVATLSAALPAVDDARATRTDADLAGSIDRIERAGRSLATSEDATPTRAYAATRRVAFRTPDASLTTARPAFVAVGGRPGGPGNRSVVAYAVGTSPTRLRGVSLPIPVSTPDGPVVFTAPGRHAVDVALVRDGGRPTLVVTRG</sequence>
<evidence type="ECO:0000313" key="2">
    <source>
        <dbReference type="EMBL" id="QCC48286.1"/>
    </source>
</evidence>
<evidence type="ECO:0000259" key="1">
    <source>
        <dbReference type="Pfam" id="PF23993"/>
    </source>
</evidence>